<dbReference type="GO" id="GO:0032787">
    <property type="term" value="P:monocarboxylic acid metabolic process"/>
    <property type="evidence" value="ECO:0007669"/>
    <property type="project" value="UniProtKB-ARBA"/>
</dbReference>
<dbReference type="InterPro" id="IPR020904">
    <property type="entry name" value="Sc_DH/Rdtase_CS"/>
</dbReference>
<evidence type="ECO:0000256" key="1">
    <source>
        <dbReference type="ARBA" id="ARBA00006484"/>
    </source>
</evidence>
<dbReference type="PANTHER" id="PTHR42879:SF2">
    <property type="entry name" value="3-OXOACYL-[ACYL-CARRIER-PROTEIN] REDUCTASE FABG"/>
    <property type="match status" value="1"/>
</dbReference>
<protein>
    <submittedName>
        <fullName evidence="3">3-oxoacyl-[acyl-carrier protein] reductase</fullName>
        <ecNumber evidence="3">1.1.1.100</ecNumber>
    </submittedName>
</protein>
<dbReference type="RefSeq" id="WP_259124252.1">
    <property type="nucleotide sequence ID" value="NZ_JANUAE010000009.1"/>
</dbReference>
<comment type="caution">
    <text evidence="3">The sequence shown here is derived from an EMBL/GenBank/DDBJ whole genome shotgun (WGS) entry which is preliminary data.</text>
</comment>
<dbReference type="EMBL" id="JANUAE010000009">
    <property type="protein sequence ID" value="MCS3710963.1"/>
    <property type="molecule type" value="Genomic_DNA"/>
</dbReference>
<accession>A0A9X2Q979</accession>
<dbReference type="PRINTS" id="PR00080">
    <property type="entry name" value="SDRFAMILY"/>
</dbReference>
<dbReference type="Gene3D" id="3.40.50.720">
    <property type="entry name" value="NAD(P)-binding Rossmann-like Domain"/>
    <property type="match status" value="1"/>
</dbReference>
<evidence type="ECO:0000313" key="4">
    <source>
        <dbReference type="Proteomes" id="UP001155057"/>
    </source>
</evidence>
<dbReference type="Pfam" id="PF13561">
    <property type="entry name" value="adh_short_C2"/>
    <property type="match status" value="1"/>
</dbReference>
<keyword evidence="2 3" id="KW-0560">Oxidoreductase</keyword>
<dbReference type="PANTHER" id="PTHR42879">
    <property type="entry name" value="3-OXOACYL-(ACYL-CARRIER-PROTEIN) REDUCTASE"/>
    <property type="match status" value="1"/>
</dbReference>
<dbReference type="InterPro" id="IPR050259">
    <property type="entry name" value="SDR"/>
</dbReference>
<dbReference type="FunFam" id="3.40.50.720:FF:000173">
    <property type="entry name" value="3-oxoacyl-[acyl-carrier protein] reductase"/>
    <property type="match status" value="1"/>
</dbReference>
<dbReference type="PROSITE" id="PS00061">
    <property type="entry name" value="ADH_SHORT"/>
    <property type="match status" value="1"/>
</dbReference>
<comment type="similarity">
    <text evidence="1">Belongs to the short-chain dehydrogenases/reductases (SDR) family.</text>
</comment>
<evidence type="ECO:0000313" key="3">
    <source>
        <dbReference type="EMBL" id="MCS3710963.1"/>
    </source>
</evidence>
<dbReference type="InterPro" id="IPR036291">
    <property type="entry name" value="NAD(P)-bd_dom_sf"/>
</dbReference>
<proteinExistence type="inferred from homology"/>
<dbReference type="PRINTS" id="PR00081">
    <property type="entry name" value="GDHRDH"/>
</dbReference>
<dbReference type="GO" id="GO:0004316">
    <property type="term" value="F:3-oxoacyl-[acyl-carrier-protein] reductase (NADPH) activity"/>
    <property type="evidence" value="ECO:0007669"/>
    <property type="project" value="UniProtKB-EC"/>
</dbReference>
<dbReference type="SUPFAM" id="SSF51735">
    <property type="entry name" value="NAD(P)-binding Rossmann-fold domains"/>
    <property type="match status" value="1"/>
</dbReference>
<dbReference type="NCBIfam" id="NF009466">
    <property type="entry name" value="PRK12826.1-2"/>
    <property type="match status" value="1"/>
</dbReference>
<reference evidence="3" key="1">
    <citation type="submission" date="2022-08" db="EMBL/GenBank/DDBJ databases">
        <title>Genomic Encyclopedia of Type Strains, Phase V (KMG-V): Genome sequencing to study the core and pangenomes of soil and plant-associated prokaryotes.</title>
        <authorList>
            <person name="Whitman W."/>
        </authorList>
    </citation>
    <scope>NUCLEOTIDE SEQUENCE</scope>
    <source>
        <strain evidence="3">SP3049</strain>
    </source>
</reference>
<gene>
    <name evidence="3" type="ORF">GGP61_002589</name>
</gene>
<sequence>MKKCVVVTGGSKGLGKAIVKKFLSNEKYNVATFSRSETDFIRKKRKENKDRFTYRSVDISERQSVRSFVNEVSEKYGSVDVLVNNAGVARDDVLALQPTNDMDSMIDINLKGTLEVTKSCVRKMLPQRSGRIINITSIVGQSGYRGLSVYSVTKSGLDGLTRSMARELGGRGITVNSIAPGFLKTEMTQALDESQRDQIIRRTPMGRLGTTEDVVGLVCFLASSKAEFITGQTIAVDGGITA</sequence>
<dbReference type="InterPro" id="IPR002347">
    <property type="entry name" value="SDR_fam"/>
</dbReference>
<dbReference type="Proteomes" id="UP001155057">
    <property type="component" value="Unassembled WGS sequence"/>
</dbReference>
<dbReference type="AlphaFoldDB" id="A0A9X2Q979"/>
<name>A0A9X2Q979_9BACT</name>
<evidence type="ECO:0000256" key="2">
    <source>
        <dbReference type="ARBA" id="ARBA00023002"/>
    </source>
</evidence>
<dbReference type="EC" id="1.1.1.100" evidence="3"/>
<organism evidence="3 4">
    <name type="scientific">Salinibacter ruber</name>
    <dbReference type="NCBI Taxonomy" id="146919"/>
    <lineage>
        <taxon>Bacteria</taxon>
        <taxon>Pseudomonadati</taxon>
        <taxon>Rhodothermota</taxon>
        <taxon>Rhodothermia</taxon>
        <taxon>Rhodothermales</taxon>
        <taxon>Salinibacteraceae</taxon>
        <taxon>Salinibacter</taxon>
    </lineage>
</organism>